<dbReference type="GO" id="GO:0003682">
    <property type="term" value="F:chromatin binding"/>
    <property type="evidence" value="ECO:0007669"/>
    <property type="project" value="TreeGrafter"/>
</dbReference>
<dbReference type="PANTHER" id="PTHR45623">
    <property type="entry name" value="CHROMODOMAIN-HELICASE-DNA-BINDING PROTEIN 3-RELATED-RELATED"/>
    <property type="match status" value="1"/>
</dbReference>
<organism evidence="12 13">
    <name type="scientific">Neocallimastix californiae</name>
    <dbReference type="NCBI Taxonomy" id="1754190"/>
    <lineage>
        <taxon>Eukaryota</taxon>
        <taxon>Fungi</taxon>
        <taxon>Fungi incertae sedis</taxon>
        <taxon>Chytridiomycota</taxon>
        <taxon>Chytridiomycota incertae sedis</taxon>
        <taxon>Neocallimastigomycetes</taxon>
        <taxon>Neocallimastigales</taxon>
        <taxon>Neocallimastigaceae</taxon>
        <taxon>Neocallimastix</taxon>
    </lineage>
</organism>
<dbReference type="GO" id="GO:0010468">
    <property type="term" value="P:regulation of gene expression"/>
    <property type="evidence" value="ECO:0007669"/>
    <property type="project" value="TreeGrafter"/>
</dbReference>
<feature type="compositionally biased region" description="Low complexity" evidence="8">
    <location>
        <begin position="1922"/>
        <end position="1935"/>
    </location>
</feature>
<dbReference type="GO" id="GO:0140658">
    <property type="term" value="F:ATP-dependent chromatin remodeler activity"/>
    <property type="evidence" value="ECO:0007669"/>
    <property type="project" value="TreeGrafter"/>
</dbReference>
<feature type="compositionally biased region" description="Basic residues" evidence="8">
    <location>
        <begin position="1598"/>
        <end position="1613"/>
    </location>
</feature>
<feature type="coiled-coil region" evidence="7">
    <location>
        <begin position="1194"/>
        <end position="1221"/>
    </location>
</feature>
<dbReference type="GO" id="GO:0042393">
    <property type="term" value="F:histone binding"/>
    <property type="evidence" value="ECO:0007669"/>
    <property type="project" value="TreeGrafter"/>
</dbReference>
<dbReference type="GO" id="GO:0003677">
    <property type="term" value="F:DNA binding"/>
    <property type="evidence" value="ECO:0007669"/>
    <property type="project" value="TreeGrafter"/>
</dbReference>
<dbReference type="InterPro" id="IPR000330">
    <property type="entry name" value="SNF2_N"/>
</dbReference>
<dbReference type="InterPro" id="IPR000953">
    <property type="entry name" value="Chromo/chromo_shadow_dom"/>
</dbReference>
<dbReference type="Pfam" id="PF00385">
    <property type="entry name" value="Chromo"/>
    <property type="match status" value="1"/>
</dbReference>
<evidence type="ECO:0000256" key="5">
    <source>
        <dbReference type="ARBA" id="ARBA00022840"/>
    </source>
</evidence>
<dbReference type="SMART" id="SM00490">
    <property type="entry name" value="HELICc"/>
    <property type="match status" value="1"/>
</dbReference>
<feature type="compositionally biased region" description="Basic residues" evidence="8">
    <location>
        <begin position="1828"/>
        <end position="1838"/>
    </location>
</feature>
<feature type="compositionally biased region" description="Basic and acidic residues" evidence="8">
    <location>
        <begin position="1614"/>
        <end position="1624"/>
    </location>
</feature>
<feature type="compositionally biased region" description="Low complexity" evidence="8">
    <location>
        <begin position="1946"/>
        <end position="1985"/>
    </location>
</feature>
<evidence type="ECO:0000259" key="9">
    <source>
        <dbReference type="PROSITE" id="PS50013"/>
    </source>
</evidence>
<feature type="compositionally biased region" description="Basic residues" evidence="8">
    <location>
        <begin position="1698"/>
        <end position="1718"/>
    </location>
</feature>
<evidence type="ECO:0000256" key="2">
    <source>
        <dbReference type="ARBA" id="ARBA00022737"/>
    </source>
</evidence>
<gene>
    <name evidence="12" type="ORF">LY90DRAFT_207702</name>
</gene>
<dbReference type="Proteomes" id="UP000193920">
    <property type="component" value="Unassembled WGS sequence"/>
</dbReference>
<comment type="subcellular location">
    <subcellularLocation>
        <location evidence="1">Nucleus</location>
    </subcellularLocation>
</comment>
<sequence>MGSYYKRKKKSYERKRKSEKIKFKSDQSSQNSFVIPHESVFIPMGTKDNIDKMLAYRSNPENNAEEILVKYKTMSYLDVEWINRKKLESKIGKNRVKKFIEKYLYSQINWSVDEIFNPNFTKMDRIIDEGELGDKIYYLVKWKSLSYDDCTWEPRELVLDLDPDVLNDYERFRSLKGIEQKKLSYANKNKRPSVRNFVKLEKSPIYKGGNELRSYQLEALNWLTYCWMNGHSSILADEMGLGKTVQSISFLNRIYNEYNVKGPFLVIAPLSTISNWEREFRTWTDLNCVVFHGKESSRNFIIANEFYYRNVRNEIIHNIYKLDVLLTTYEMAIAAASQLQKVKWRVAVLDEAHRLKNKSSKVAETLKQFKMEHRILLTGTPLQNSLDELWSLLNFLEPHRFNSESLFMEKYGKLNSAEDVERIQNLLKPIMLRRLKEDVEQSIPLKEETVVEVTLTTVQKKYYRAILEKNLTWLKKGTKKNNMPNLVNTMIELRKCCIHPFLIKGAEDRILKEDNAITPEQQFKSMINASGKLVLTDKLLHKLHKGGSKVLIFSQMTQCLDILADYLTGRNWKYERIDGSIRGELRQAAIDRFSDKNSESFVFLLCTRAGGVGINLTVADTVIIFDSDWNPQNDLQAQARVHRIGQTKTVQIYRLITANTYEREMFDRAGLKLGLDKAILQKMDVYGNDDHSKPPSSLSPKEIEELLKRGAYGALMDDEESVKFCEEDIDQILERRSTVVRHDTGERSSIFSKATFSVSKNDEDVDVNDTNFWDKFAKKANLEEVQEPSENEKLIIYERRHRKQIQRYGIENDEVDQYFSEIDDEQPKKKNEKVYPWSYTEKVRFERCLMQYGYGYWDKIIKQFSKRSINDLKACAHSLVQFCLEAEKCNPDLLKDIKEIFSMPENIPSYENGTPMERSKLIIDPDIPYLKATKKQINEFKSFLIDTNEDYKQHLKKRAKNLLSRLQLMHVIHNRIMKRDPNEKFPTMLSAPPTDWWGEQEDRDLIKGVHKYGYQQYEAIKNDEEFCFCKRKYKTNDATTNSHENESTIGDNESKADTELNSKIDIETNDNEDSILDSSIDKLAVSTPDIEQKQDEKSNIKEESHDNINDIKVENENEDKNMEIDKDNNMEIDQDNNKTEIKKEDTGDTKMEDSLEVKQEEVKDDTLYLWPCAGDIGMRLRKIVSAYQRLFIHEAKQKEKMEKLERHKQQVQANRQQMLQNKAKEKLDRIRSHLSKSEKITFQRTVSSYGIMNKNEDGTRDWSNFKKLSNLDKTDQCMEDYYEELMDICKVVIQRDEEKKKKEKEKEHENENENGNEDENENENENEKEKEKEGKKESNSNPTKTEEIQTPVSEVEEKKEKPDKYENFTVEKARRLLRRIDLLKKLREVILKKDDLDELLMFAKKPARSGLPNWWICGVHDKALLQSIAEYGILRPDLTISDPKYPFKELIEKEREKEQKEAVIDMNDKKENENSSSVQSSGTRYVSSHASQMEKDWMKEMVIVRRFESLCDMVLNEKKINRLKRMRSNISEKKSETDSVNGGDDDENPNKKTKYTLKFHLLSNKNFTDISPSKNHKKSKSDKKHGGGGSTSINRNDNKHKKKLKHHHKLNSKRNKELDREIKKILQKRKRKVLAGIDSDSSLDSDNSDIDTYTDTDTNSDSNSNSDSDSDSDSNLSISDINMKDYKKKKPTSSSSSSKHKKQKQQQHHHHKHHHHQKMSSISSISSSSSNSDSNSDSDSNLNSNSDSNSPIRYDSDSDSGMDTDEMLNRAEKNLNHHENKNHSSNNNKKKKNNKSNSSSGTGHHHHHHNNNKKSSISREEEEESVKRTKPPKKRIKLFRTTSPKLKIKGEIVEEMKKSEKEKEKDNKKQHTHTQNSSNLNDKDTDTDTDIDIDIDTDTDTNNNNNNNNNNKNEKKNKNKKSITNTSSSTTTTSKLPKIKFKSLFTTTTTTTSPSPSPSSSTPIPTNDSQPMTSASSITTTSMKSKSNHLNSNKGKSILLQGEYPTSSSSSSSEEEEDEEEDDDETESQDNNHNKDKDDEDSFSSSSESDVWLGTTKKK</sequence>
<feature type="region of interest" description="Disordered" evidence="8">
    <location>
        <begin position="1531"/>
        <end position="1552"/>
    </location>
</feature>
<dbReference type="Pfam" id="PF00271">
    <property type="entry name" value="Helicase_C"/>
    <property type="match status" value="1"/>
</dbReference>
<feature type="domain" description="Helicase ATP-binding" evidence="10">
    <location>
        <begin position="224"/>
        <end position="399"/>
    </location>
</feature>
<dbReference type="PANTHER" id="PTHR45623:SF11">
    <property type="entry name" value="KISMET, ISOFORM C"/>
    <property type="match status" value="1"/>
</dbReference>
<evidence type="ECO:0000256" key="4">
    <source>
        <dbReference type="ARBA" id="ARBA00022801"/>
    </source>
</evidence>
<dbReference type="SUPFAM" id="SSF52540">
    <property type="entry name" value="P-loop containing nucleoside triphosphate hydrolases"/>
    <property type="match status" value="2"/>
</dbReference>
<feature type="compositionally biased region" description="Low complexity" evidence="8">
    <location>
        <begin position="1655"/>
        <end position="1681"/>
    </location>
</feature>
<protein>
    <submittedName>
        <fullName evidence="12">Uncharacterized protein</fullName>
    </submittedName>
</protein>
<feature type="compositionally biased region" description="Basic residues" evidence="8">
    <location>
        <begin position="1"/>
        <end position="19"/>
    </location>
</feature>
<comment type="caution">
    <text evidence="12">The sequence shown here is derived from an EMBL/GenBank/DDBJ whole genome shotgun (WGS) entry which is preliminary data.</text>
</comment>
<dbReference type="PROSITE" id="PS51194">
    <property type="entry name" value="HELICASE_CTER"/>
    <property type="match status" value="1"/>
</dbReference>
<keyword evidence="4" id="KW-0378">Hydrolase</keyword>
<dbReference type="CDD" id="cd18659">
    <property type="entry name" value="CD2_tandem"/>
    <property type="match status" value="1"/>
</dbReference>
<dbReference type="InterPro" id="IPR023780">
    <property type="entry name" value="Chromo_domain"/>
</dbReference>
<feature type="compositionally biased region" description="Basic and acidic residues" evidence="8">
    <location>
        <begin position="1325"/>
        <end position="1338"/>
    </location>
</feature>
<feature type="region of interest" description="Disordered" evidence="8">
    <location>
        <begin position="1458"/>
        <end position="1487"/>
    </location>
</feature>
<dbReference type="Gene3D" id="1.10.10.60">
    <property type="entry name" value="Homeodomain-like"/>
    <property type="match status" value="2"/>
</dbReference>
<feature type="compositionally biased region" description="Polar residues" evidence="8">
    <location>
        <begin position="1474"/>
        <end position="1487"/>
    </location>
</feature>
<feature type="compositionally biased region" description="Basic and acidic residues" evidence="8">
    <location>
        <begin position="1848"/>
        <end position="1869"/>
    </location>
</feature>
<feature type="region of interest" description="Disordered" evidence="8">
    <location>
        <begin position="1566"/>
        <end position="2059"/>
    </location>
</feature>
<dbReference type="GO" id="GO:0005524">
    <property type="term" value="F:ATP binding"/>
    <property type="evidence" value="ECO:0007669"/>
    <property type="project" value="UniProtKB-KW"/>
</dbReference>
<evidence type="ECO:0000259" key="11">
    <source>
        <dbReference type="PROSITE" id="PS51194"/>
    </source>
</evidence>
<feature type="compositionally biased region" description="Low complexity" evidence="8">
    <location>
        <begin position="1719"/>
        <end position="1750"/>
    </location>
</feature>
<dbReference type="InterPro" id="IPR056342">
    <property type="entry name" value="HTH_CHD6-9"/>
</dbReference>
<reference evidence="12 13" key="1">
    <citation type="submission" date="2016-08" db="EMBL/GenBank/DDBJ databases">
        <title>A Parts List for Fungal Cellulosomes Revealed by Comparative Genomics.</title>
        <authorList>
            <consortium name="DOE Joint Genome Institute"/>
            <person name="Haitjema C.H."/>
            <person name="Gilmore S.P."/>
            <person name="Henske J.K."/>
            <person name="Solomon K.V."/>
            <person name="De Groot R."/>
            <person name="Kuo A."/>
            <person name="Mondo S.J."/>
            <person name="Salamov A.A."/>
            <person name="Labutti K."/>
            <person name="Zhao Z."/>
            <person name="Chiniquy J."/>
            <person name="Barry K."/>
            <person name="Brewer H.M."/>
            <person name="Purvine S.O."/>
            <person name="Wright A.T."/>
            <person name="Boxma B."/>
            <person name="Van Alen T."/>
            <person name="Hackstein J.H."/>
            <person name="Baker S.E."/>
            <person name="Grigoriev I.V."/>
            <person name="O'Malley M.A."/>
        </authorList>
    </citation>
    <scope>NUCLEOTIDE SEQUENCE [LARGE SCALE GENOMIC DNA]</scope>
    <source>
        <strain evidence="12 13">G1</strain>
    </source>
</reference>
<dbReference type="InterPro" id="IPR038718">
    <property type="entry name" value="SNF2-like_sf"/>
</dbReference>
<accession>A0A1Y1ZBD0</accession>
<dbReference type="InterPro" id="IPR001650">
    <property type="entry name" value="Helicase_C-like"/>
</dbReference>
<feature type="compositionally biased region" description="Low complexity" evidence="8">
    <location>
        <begin position="1900"/>
        <end position="1911"/>
    </location>
</feature>
<evidence type="ECO:0000313" key="13">
    <source>
        <dbReference type="Proteomes" id="UP000193920"/>
    </source>
</evidence>
<dbReference type="Gene3D" id="3.40.50.300">
    <property type="entry name" value="P-loop containing nucleotide triphosphate hydrolases"/>
    <property type="match status" value="1"/>
</dbReference>
<dbReference type="CDD" id="cd18793">
    <property type="entry name" value="SF2_C_SNF"/>
    <property type="match status" value="1"/>
</dbReference>
<dbReference type="GO" id="GO:0000785">
    <property type="term" value="C:chromatin"/>
    <property type="evidence" value="ECO:0007669"/>
    <property type="project" value="TreeGrafter"/>
</dbReference>
<keyword evidence="2" id="KW-0677">Repeat</keyword>
<feature type="domain" description="Chromo" evidence="9">
    <location>
        <begin position="121"/>
        <end position="181"/>
    </location>
</feature>
<proteinExistence type="predicted"/>
<dbReference type="CDD" id="cd17995">
    <property type="entry name" value="DEXHc_CHD6_7_8_9"/>
    <property type="match status" value="1"/>
</dbReference>
<dbReference type="InterPro" id="IPR027417">
    <property type="entry name" value="P-loop_NTPase"/>
</dbReference>
<dbReference type="Gene3D" id="3.40.50.10810">
    <property type="entry name" value="Tandem AAA-ATPase domain"/>
    <property type="match status" value="1"/>
</dbReference>
<feature type="domain" description="Helicase C-terminal" evidence="11">
    <location>
        <begin position="535"/>
        <end position="686"/>
    </location>
</feature>
<dbReference type="Pfam" id="PF23078">
    <property type="entry name" value="HTH_CHD6-9"/>
    <property type="match status" value="1"/>
</dbReference>
<dbReference type="GO" id="GO:0005634">
    <property type="term" value="C:nucleus"/>
    <property type="evidence" value="ECO:0007669"/>
    <property type="project" value="UniProtKB-SubCell"/>
</dbReference>
<feature type="compositionally biased region" description="Basic residues" evidence="8">
    <location>
        <begin position="1574"/>
        <end position="1583"/>
    </location>
</feature>
<feature type="compositionally biased region" description="Basic residues" evidence="8">
    <location>
        <begin position="1803"/>
        <end position="1812"/>
    </location>
</feature>
<feature type="region of interest" description="Disordered" evidence="8">
    <location>
        <begin position="1086"/>
        <end position="1154"/>
    </location>
</feature>
<dbReference type="OrthoDB" id="5857104at2759"/>
<name>A0A1Y1ZBD0_9FUNG</name>
<evidence type="ECO:0000256" key="3">
    <source>
        <dbReference type="ARBA" id="ARBA00022741"/>
    </source>
</evidence>
<feature type="compositionally biased region" description="Acidic residues" evidence="8">
    <location>
        <begin position="1887"/>
        <end position="1899"/>
    </location>
</feature>
<dbReference type="SMART" id="SM00298">
    <property type="entry name" value="CHROMO"/>
    <property type="match status" value="2"/>
</dbReference>
<evidence type="ECO:0000256" key="1">
    <source>
        <dbReference type="ARBA" id="ARBA00004123"/>
    </source>
</evidence>
<feature type="compositionally biased region" description="Basic and acidic residues" evidence="8">
    <location>
        <begin position="1090"/>
        <end position="1154"/>
    </location>
</feature>
<dbReference type="GO" id="GO:0016887">
    <property type="term" value="F:ATP hydrolysis activity"/>
    <property type="evidence" value="ECO:0007669"/>
    <property type="project" value="TreeGrafter"/>
</dbReference>
<evidence type="ECO:0000313" key="12">
    <source>
        <dbReference type="EMBL" id="ORY07424.1"/>
    </source>
</evidence>
<dbReference type="InterPro" id="IPR016197">
    <property type="entry name" value="Chromo-like_dom_sf"/>
</dbReference>
<dbReference type="Gene3D" id="2.40.50.40">
    <property type="match status" value="1"/>
</dbReference>
<keyword evidence="13" id="KW-1185">Reference proteome</keyword>
<feature type="region of interest" description="Disordered" evidence="8">
    <location>
        <begin position="1300"/>
        <end position="1362"/>
    </location>
</feature>
<dbReference type="InterPro" id="IPR049730">
    <property type="entry name" value="SNF2/RAD54-like_C"/>
</dbReference>
<evidence type="ECO:0000259" key="10">
    <source>
        <dbReference type="PROSITE" id="PS51192"/>
    </source>
</evidence>
<dbReference type="FunFam" id="3.40.50.300:FF:000015">
    <property type="entry name" value="chromodomain-helicase-DNA-binding protein 9 isoform X1"/>
    <property type="match status" value="1"/>
</dbReference>
<keyword evidence="7" id="KW-0175">Coiled coil</keyword>
<dbReference type="SUPFAM" id="SSF54160">
    <property type="entry name" value="Chromo domain-like"/>
    <property type="match status" value="2"/>
</dbReference>
<dbReference type="SMART" id="SM00487">
    <property type="entry name" value="DEXDc"/>
    <property type="match status" value="1"/>
</dbReference>
<keyword evidence="6" id="KW-0539">Nucleus</keyword>
<feature type="compositionally biased region" description="Basic and acidic residues" evidence="8">
    <location>
        <begin position="1458"/>
        <end position="1473"/>
    </location>
</feature>
<dbReference type="EMBL" id="MCOG01000431">
    <property type="protein sequence ID" value="ORY07424.1"/>
    <property type="molecule type" value="Genomic_DNA"/>
</dbReference>
<feature type="compositionally biased region" description="Basic and acidic residues" evidence="8">
    <location>
        <begin position="1300"/>
        <end position="1311"/>
    </location>
</feature>
<feature type="compositionally biased region" description="Basic and acidic residues" evidence="8">
    <location>
        <begin position="1767"/>
        <end position="1782"/>
    </location>
</feature>
<feature type="compositionally biased region" description="Acidic residues" evidence="8">
    <location>
        <begin position="1312"/>
        <end position="1324"/>
    </location>
</feature>
<evidence type="ECO:0000256" key="7">
    <source>
        <dbReference type="SAM" id="Coils"/>
    </source>
</evidence>
<feature type="compositionally biased region" description="Acidic residues" evidence="8">
    <location>
        <begin position="1641"/>
        <end position="1654"/>
    </location>
</feature>
<dbReference type="InterPro" id="IPR014001">
    <property type="entry name" value="Helicase_ATP-bd"/>
</dbReference>
<evidence type="ECO:0000256" key="6">
    <source>
        <dbReference type="ARBA" id="ARBA00023242"/>
    </source>
</evidence>
<dbReference type="PROSITE" id="PS50013">
    <property type="entry name" value="CHROMO_2"/>
    <property type="match status" value="1"/>
</dbReference>
<keyword evidence="5" id="KW-0067">ATP-binding</keyword>
<dbReference type="PROSITE" id="PS51192">
    <property type="entry name" value="HELICASE_ATP_BIND_1"/>
    <property type="match status" value="1"/>
</dbReference>
<feature type="compositionally biased region" description="Acidic residues" evidence="8">
    <location>
        <begin position="2013"/>
        <end position="2028"/>
    </location>
</feature>
<feature type="compositionally biased region" description="Acidic residues" evidence="8">
    <location>
        <begin position="1757"/>
        <end position="1766"/>
    </location>
</feature>
<dbReference type="Pfam" id="PF00176">
    <property type="entry name" value="SNF2-rel_dom"/>
    <property type="match status" value="1"/>
</dbReference>
<keyword evidence="3" id="KW-0547">Nucleotide-binding</keyword>
<feature type="region of interest" description="Disordered" evidence="8">
    <location>
        <begin position="1"/>
        <end position="25"/>
    </location>
</feature>
<evidence type="ECO:0000256" key="8">
    <source>
        <dbReference type="SAM" id="MobiDB-lite"/>
    </source>
</evidence>
<dbReference type="STRING" id="1754190.A0A1Y1ZBD0"/>